<proteinExistence type="predicted"/>
<name>M4NKR4_9GAMM</name>
<dbReference type="KEGG" id="rhd:R2APBS1_3208"/>
<feature type="region of interest" description="Disordered" evidence="1">
    <location>
        <begin position="1"/>
        <end position="28"/>
    </location>
</feature>
<evidence type="ECO:0000313" key="2">
    <source>
        <dbReference type="EMBL" id="AGG90278.1"/>
    </source>
</evidence>
<dbReference type="HOGENOM" id="CLU_3084155_0_0_6"/>
<reference evidence="2 3" key="1">
    <citation type="submission" date="2012-04" db="EMBL/GenBank/DDBJ databases">
        <title>Complete genome of Rhodanobacter sp. 2APBS1.</title>
        <authorList>
            <consortium name="US DOE Joint Genome Institute"/>
            <person name="Huntemann M."/>
            <person name="Wei C.-L."/>
            <person name="Han J."/>
            <person name="Detter J.C."/>
            <person name="Han C."/>
            <person name="Tapia R."/>
            <person name="Munk A.C.C."/>
            <person name="Chen A."/>
            <person name="Krypides N."/>
            <person name="Mavromatis K."/>
            <person name="Markowitz V."/>
            <person name="Szeto E."/>
            <person name="Ivanova N."/>
            <person name="Mikhailova N."/>
            <person name="Ovchinnikova G."/>
            <person name="Pagani I."/>
            <person name="Pati A."/>
            <person name="Goodwin L."/>
            <person name="Peters L."/>
            <person name="Pitluck S."/>
            <person name="Woyke T."/>
            <person name="Prakash O."/>
            <person name="Elkins J."/>
            <person name="Brown S."/>
            <person name="Palumbo A."/>
            <person name="Hemme C."/>
            <person name="Zhou J."/>
            <person name="Watson D."/>
            <person name="Jardine P."/>
            <person name="Kostka J."/>
            <person name="Green S."/>
        </authorList>
    </citation>
    <scope>NUCLEOTIDE SEQUENCE [LARGE SCALE GENOMIC DNA]</scope>
    <source>
        <strain evidence="2 3">2APBS1</strain>
    </source>
</reference>
<evidence type="ECO:0000313" key="3">
    <source>
        <dbReference type="Proteomes" id="UP000011859"/>
    </source>
</evidence>
<dbReference type="AlphaFoldDB" id="M4NKR4"/>
<accession>M4NKR4</accession>
<evidence type="ECO:0000256" key="1">
    <source>
        <dbReference type="SAM" id="MobiDB-lite"/>
    </source>
</evidence>
<dbReference type="Proteomes" id="UP000011859">
    <property type="component" value="Chromosome"/>
</dbReference>
<gene>
    <name evidence="2" type="ORF">R2APBS1_3208</name>
</gene>
<protein>
    <submittedName>
        <fullName evidence="2">Uncharacterized protein</fullName>
    </submittedName>
</protein>
<dbReference type="EMBL" id="CP003470">
    <property type="protein sequence ID" value="AGG90278.1"/>
    <property type="molecule type" value="Genomic_DNA"/>
</dbReference>
<keyword evidence="3" id="KW-1185">Reference proteome</keyword>
<sequence length="52" mass="5579" precursor="true">MRKAATDMHAPNPSIANGAEPNKTCKPAITSGHEATTYEFLRLVFSSMQLGS</sequence>
<organism evidence="2 3">
    <name type="scientific">Rhodanobacter denitrificans</name>
    <dbReference type="NCBI Taxonomy" id="666685"/>
    <lineage>
        <taxon>Bacteria</taxon>
        <taxon>Pseudomonadati</taxon>
        <taxon>Pseudomonadota</taxon>
        <taxon>Gammaproteobacteria</taxon>
        <taxon>Lysobacterales</taxon>
        <taxon>Rhodanobacteraceae</taxon>
        <taxon>Rhodanobacter</taxon>
    </lineage>
</organism>